<evidence type="ECO:0000313" key="5">
    <source>
        <dbReference type="Proteomes" id="UP000672602"/>
    </source>
</evidence>
<proteinExistence type="predicted"/>
<dbReference type="InterPro" id="IPR036452">
    <property type="entry name" value="Ribo_hydro-like"/>
</dbReference>
<gene>
    <name evidence="4" type="ORF">KAJ83_11070</name>
</gene>
<dbReference type="Pfam" id="PF01156">
    <property type="entry name" value="IU_nuc_hydro"/>
    <property type="match status" value="1"/>
</dbReference>
<dbReference type="Proteomes" id="UP000672602">
    <property type="component" value="Unassembled WGS sequence"/>
</dbReference>
<evidence type="ECO:0000313" key="4">
    <source>
        <dbReference type="EMBL" id="MBP5857552.1"/>
    </source>
</evidence>
<dbReference type="AlphaFoldDB" id="A0A8J7RZH2"/>
<keyword evidence="2" id="KW-0326">Glycosidase</keyword>
<dbReference type="InterPro" id="IPR001910">
    <property type="entry name" value="Inosine/uridine_hydrolase_dom"/>
</dbReference>
<sequence>MAAVRRILIDCDPGLDDAAAILMALGARAVLDLVALTTVAGNVGLAAVTRNASGLLALAGRTDVPLHAGCPRALVGGTLRAQHVHGEGGIGGVDLPVGVSARSEHAVDAIRRIARESGPKGLTLVPIGPLTNIACALVMAPDIADCLSEIVVMGGAARVGGNVTPVAEFNFAADPHAARIVLESGVPVVVMPLDVTRQAVVTEARIDALRTLATPVGETLAAMLAAYRGRTGRAVLHDPCTIAYLLAPDLFRGEGVAATVDTASDVSMGRLVADWNGQTGRDPTVTIMSDLDADGFYDLLVAQIRALS</sequence>
<comment type="caution">
    <text evidence="4">The sequence shown here is derived from an EMBL/GenBank/DDBJ whole genome shotgun (WGS) entry which is preliminary data.</text>
</comment>
<evidence type="ECO:0000256" key="1">
    <source>
        <dbReference type="ARBA" id="ARBA00022801"/>
    </source>
</evidence>
<organism evidence="4 5">
    <name type="scientific">Marivibrio halodurans</name>
    <dbReference type="NCBI Taxonomy" id="2039722"/>
    <lineage>
        <taxon>Bacteria</taxon>
        <taxon>Pseudomonadati</taxon>
        <taxon>Pseudomonadota</taxon>
        <taxon>Alphaproteobacteria</taxon>
        <taxon>Rhodospirillales</taxon>
        <taxon>Rhodospirillaceae</taxon>
        <taxon>Marivibrio</taxon>
    </lineage>
</organism>
<dbReference type="RefSeq" id="WP_210682130.1">
    <property type="nucleotide sequence ID" value="NZ_JAGMWN010000004.1"/>
</dbReference>
<protein>
    <submittedName>
        <fullName evidence="4">Nucleoside hydrolase</fullName>
    </submittedName>
</protein>
<reference evidence="4" key="1">
    <citation type="submission" date="2021-04" db="EMBL/GenBank/DDBJ databases">
        <authorList>
            <person name="Zhang D.-C."/>
        </authorList>
    </citation>
    <scope>NUCLEOTIDE SEQUENCE</scope>
    <source>
        <strain evidence="4">CGMCC 1.15697</strain>
    </source>
</reference>
<dbReference type="CDD" id="cd02651">
    <property type="entry name" value="nuc_hydro_IU_UC_XIUA"/>
    <property type="match status" value="1"/>
</dbReference>
<feature type="domain" description="Inosine/uridine-preferring nucleoside hydrolase" evidence="3">
    <location>
        <begin position="7"/>
        <end position="298"/>
    </location>
</feature>
<dbReference type="GO" id="GO:0008477">
    <property type="term" value="F:purine nucleosidase activity"/>
    <property type="evidence" value="ECO:0007669"/>
    <property type="project" value="TreeGrafter"/>
</dbReference>
<dbReference type="Gene3D" id="3.90.245.10">
    <property type="entry name" value="Ribonucleoside hydrolase-like"/>
    <property type="match status" value="1"/>
</dbReference>
<accession>A0A8J7RZH2</accession>
<dbReference type="EMBL" id="JAGMWN010000004">
    <property type="protein sequence ID" value="MBP5857552.1"/>
    <property type="molecule type" value="Genomic_DNA"/>
</dbReference>
<evidence type="ECO:0000256" key="2">
    <source>
        <dbReference type="ARBA" id="ARBA00023295"/>
    </source>
</evidence>
<dbReference type="PANTHER" id="PTHR12304">
    <property type="entry name" value="INOSINE-URIDINE PREFERRING NUCLEOSIDE HYDROLASE"/>
    <property type="match status" value="1"/>
</dbReference>
<dbReference type="GO" id="GO:0005829">
    <property type="term" value="C:cytosol"/>
    <property type="evidence" value="ECO:0007669"/>
    <property type="project" value="TreeGrafter"/>
</dbReference>
<dbReference type="PANTHER" id="PTHR12304:SF4">
    <property type="entry name" value="URIDINE NUCLEOSIDASE"/>
    <property type="match status" value="1"/>
</dbReference>
<dbReference type="InterPro" id="IPR023186">
    <property type="entry name" value="IUNH"/>
</dbReference>
<dbReference type="SUPFAM" id="SSF53590">
    <property type="entry name" value="Nucleoside hydrolase"/>
    <property type="match status" value="1"/>
</dbReference>
<keyword evidence="5" id="KW-1185">Reference proteome</keyword>
<evidence type="ECO:0000259" key="3">
    <source>
        <dbReference type="Pfam" id="PF01156"/>
    </source>
</evidence>
<name>A0A8J7RZH2_9PROT</name>
<dbReference type="GO" id="GO:0006152">
    <property type="term" value="P:purine nucleoside catabolic process"/>
    <property type="evidence" value="ECO:0007669"/>
    <property type="project" value="TreeGrafter"/>
</dbReference>
<keyword evidence="1 4" id="KW-0378">Hydrolase</keyword>